<reference evidence="2" key="1">
    <citation type="submission" date="2018-06" db="EMBL/GenBank/DDBJ databases">
        <authorList>
            <person name="Helene L.C."/>
            <person name="Dall'Agnol R."/>
            <person name="Delamuta J.R."/>
            <person name="Hungria M."/>
        </authorList>
    </citation>
    <scope>NUCLEOTIDE SEQUENCE [LARGE SCALE GENOMIC DNA]</scope>
    <source>
        <strain evidence="2">CNPSo 3140</strain>
    </source>
</reference>
<evidence type="ECO:0000313" key="1">
    <source>
        <dbReference type="EMBL" id="RAZ75107.1"/>
    </source>
</evidence>
<protein>
    <submittedName>
        <fullName evidence="1">Uncharacterized protein</fullName>
    </submittedName>
</protein>
<evidence type="ECO:0000313" key="2">
    <source>
        <dbReference type="Proteomes" id="UP000251956"/>
    </source>
</evidence>
<proteinExistence type="predicted"/>
<dbReference type="Proteomes" id="UP000251956">
    <property type="component" value="Unassembled WGS sequence"/>
</dbReference>
<dbReference type="AlphaFoldDB" id="A0A330GPU7"/>
<organism evidence="1 2">
    <name type="scientific">Mesorhizobium atlanticum</name>
    <dbReference type="NCBI Taxonomy" id="2233532"/>
    <lineage>
        <taxon>Bacteria</taxon>
        <taxon>Pseudomonadati</taxon>
        <taxon>Pseudomonadota</taxon>
        <taxon>Alphaproteobacteria</taxon>
        <taxon>Hyphomicrobiales</taxon>
        <taxon>Phyllobacteriaceae</taxon>
        <taxon>Mesorhizobium</taxon>
    </lineage>
</organism>
<dbReference type="EMBL" id="QMBQ01000005">
    <property type="protein sequence ID" value="RAZ75107.1"/>
    <property type="molecule type" value="Genomic_DNA"/>
</dbReference>
<comment type="caution">
    <text evidence="1">The sequence shown here is derived from an EMBL/GenBank/DDBJ whole genome shotgun (WGS) entry which is preliminary data.</text>
</comment>
<accession>A0A330GPU7</accession>
<keyword evidence="2" id="KW-1185">Reference proteome</keyword>
<name>A0A330GPU7_9HYPH</name>
<sequence>MLQTNREDSVKLGLIRICELYQKGYRFDGAPDIRRTVRGFLFSAQTELERWALKVIVEFKDPRDHEIVAGRLKSPPTDLETASWVIAAFMAVSTPDQISDAIRVGLIPKNELSLLALNFSESAGGGISTDFPKINIEKASEIELKWACICFGTERVKGDIFDPKFDQAGQLVALNGHDSSSVAQYSIYGMYRVPALGFKHLAFPAHAIAQKPVDVRRWSYRLFTKEKTVVIESQDFLSGVIRSETDGRAREGLALGLRHVWYDGLDVTMTDWYSRENDAKVRAAILEHMATNSHRSGSYMSVVLDAFDREPPGSLLQARILHAAGSTPAYRAIKEKEALSPRADDMFGWGNGNIFIGSVSVSNKQEISGSNIQIGANAVGGNAYAQKISQMLADQSFGENIERVRKIAAGQESPEAEAVVKAVADFDKEKSEANGRSLLEKAKTWAGVAALSGETAEYVKQLIDALSSLFS</sequence>
<reference evidence="1 2" key="2">
    <citation type="submission" date="2018-07" db="EMBL/GenBank/DDBJ databases">
        <title>Diversity of Mesorhizobium strains in Brazil.</title>
        <authorList>
            <person name="Helene L.C.F."/>
            <person name="Dall'Agnol R."/>
            <person name="Delamuta J.R.M."/>
            <person name="Hungria M."/>
        </authorList>
    </citation>
    <scope>NUCLEOTIDE SEQUENCE [LARGE SCALE GENOMIC DNA]</scope>
    <source>
        <strain evidence="1 2">CNPSo 3140</strain>
    </source>
</reference>
<gene>
    <name evidence="1" type="ORF">DPM35_19560</name>
</gene>